<evidence type="ECO:0000256" key="2">
    <source>
        <dbReference type="ARBA" id="ARBA00023239"/>
    </source>
</evidence>
<dbReference type="CDD" id="cd16339">
    <property type="entry name" value="CpcS"/>
    <property type="match status" value="1"/>
</dbReference>
<comment type="caution">
    <text evidence="4">The sequence shown here is derived from an EMBL/GenBank/DDBJ whole genome shotgun (WGS) entry which is preliminary data.</text>
</comment>
<dbReference type="Pfam" id="PF09367">
    <property type="entry name" value="CpeS"/>
    <property type="match status" value="1"/>
</dbReference>
<dbReference type="HAMAP" id="MF_01459">
    <property type="entry name" value="Chrphore_lyase_CpxS"/>
    <property type="match status" value="1"/>
</dbReference>
<gene>
    <name evidence="3" type="primary">cpcS</name>
    <name evidence="4" type="ORF">GS597_12520</name>
</gene>
<evidence type="ECO:0000313" key="4">
    <source>
        <dbReference type="EMBL" id="NCJ07316.1"/>
    </source>
</evidence>
<comment type="function">
    <text evidence="3">Covalently attaches a chromophore to Cys residue(s) of phycobiliproteins.</text>
</comment>
<dbReference type="InterPro" id="IPR012674">
    <property type="entry name" value="Calycin"/>
</dbReference>
<dbReference type="EC" id="4.-.-.-" evidence="3"/>
<dbReference type="AlphaFoldDB" id="A0A8K2A0H0"/>
<evidence type="ECO:0000256" key="3">
    <source>
        <dbReference type="HAMAP-Rule" id="MF_01459"/>
    </source>
</evidence>
<dbReference type="GO" id="GO:0017006">
    <property type="term" value="P:protein-tetrapyrrole linkage"/>
    <property type="evidence" value="ECO:0007669"/>
    <property type="project" value="UniProtKB-UniRule"/>
</dbReference>
<dbReference type="InterPro" id="IPR018536">
    <property type="entry name" value="CpcS/CpeS"/>
</dbReference>
<evidence type="ECO:0000313" key="5">
    <source>
        <dbReference type="Proteomes" id="UP000607397"/>
    </source>
</evidence>
<accession>A0A8K2A0H0</accession>
<dbReference type="EMBL" id="WVIC01000024">
    <property type="protein sequence ID" value="NCJ07316.1"/>
    <property type="molecule type" value="Genomic_DNA"/>
</dbReference>
<keyword evidence="2 3" id="KW-0456">Lyase</keyword>
<keyword evidence="5" id="KW-1185">Reference proteome</keyword>
<dbReference type="Proteomes" id="UP000607397">
    <property type="component" value="Unassembled WGS sequence"/>
</dbReference>
<evidence type="ECO:0000256" key="1">
    <source>
        <dbReference type="ARBA" id="ARBA00010681"/>
    </source>
</evidence>
<dbReference type="Gene3D" id="2.40.128.20">
    <property type="match status" value="1"/>
</dbReference>
<comment type="similarity">
    <text evidence="1 3">Belongs to the CpcS/CpeS biliprotein lyase family.</text>
</comment>
<sequence>MNIQDFLQQSVGKWFHHRTSLELMPQASEVAKANLWIDLLPMNDPSIVAICTQANLDPVGAVGALKISWDGRLERQDNSHVGATHLLFVAKGEDQGYFLQTQMGQDTLLHQGHYYWGSDESLTLTLEHQGGMTEERLWYASENLRLRTSLRHQGQTVQVVAFCSEIRMGLAAANPSN</sequence>
<name>A0A8K2A0H0_9CYAN</name>
<dbReference type="GO" id="GO:0016829">
    <property type="term" value="F:lyase activity"/>
    <property type="evidence" value="ECO:0007669"/>
    <property type="project" value="UniProtKB-KW"/>
</dbReference>
<dbReference type="RefSeq" id="WP_161825792.1">
    <property type="nucleotide sequence ID" value="NZ_WVIC01000024.1"/>
</dbReference>
<organism evidence="4 5">
    <name type="scientific">Petrachloros mirabilis ULC683</name>
    <dbReference type="NCBI Taxonomy" id="2781853"/>
    <lineage>
        <taxon>Bacteria</taxon>
        <taxon>Bacillati</taxon>
        <taxon>Cyanobacteriota</taxon>
        <taxon>Cyanophyceae</taxon>
        <taxon>Synechococcales</taxon>
        <taxon>Petrachlorosaceae</taxon>
        <taxon>Petrachloros</taxon>
        <taxon>Petrachloros mirabilis</taxon>
    </lineage>
</organism>
<protein>
    <recommendedName>
        <fullName evidence="3">Chromophore lyase CpcS/CpeS</fullName>
        <ecNumber evidence="3">4.-.-.-</ecNumber>
    </recommendedName>
</protein>
<proteinExistence type="inferred from homology"/>
<reference evidence="4" key="1">
    <citation type="submission" date="2019-12" db="EMBL/GenBank/DDBJ databases">
        <title>High-Quality draft genome sequences of three cyanobacteria isolated from the limestone walls of the Old Cathedral of Coimbra.</title>
        <authorList>
            <person name="Tiago I."/>
            <person name="Soares F."/>
            <person name="Portugal A."/>
        </authorList>
    </citation>
    <scope>NUCLEOTIDE SEQUENCE [LARGE SCALE GENOMIC DNA]</scope>
    <source>
        <strain evidence="4">C</strain>
    </source>
</reference>